<evidence type="ECO:0000256" key="7">
    <source>
        <dbReference type="SAM" id="Phobius"/>
    </source>
</evidence>
<dbReference type="RefSeq" id="WP_146655291.1">
    <property type="nucleotide sequence ID" value="NZ_CP012333.1"/>
</dbReference>
<sequence>MSATDTLGPDDVVVTRTATLYEPSRLQRMVATEASLAATVARLTLGIVVFPHAAQKVFGWFGGYGLSGTYNYFTTQVHIPGALAGLVIMVEFLSSVALIVGAFTRVAAVGILCIMCGAIVTVHAQYGFFMNWYGQQRGEGFEYHLLAIGLSLVAFLLGGGRGSVDQSLARGSRRELVVS</sequence>
<keyword evidence="9" id="KW-1185">Reference proteome</keyword>
<feature type="transmembrane region" description="Helical" evidence="7">
    <location>
        <begin position="107"/>
        <end position="129"/>
    </location>
</feature>
<accession>A0A0K1QG82</accession>
<evidence type="ECO:0000256" key="4">
    <source>
        <dbReference type="ARBA" id="ARBA00022692"/>
    </source>
</evidence>
<protein>
    <recommendedName>
        <fullName evidence="10">DoxX family protein</fullName>
    </recommendedName>
</protein>
<gene>
    <name evidence="8" type="ORF">AKJ09_11381</name>
</gene>
<organism evidence="8 9">
    <name type="scientific">Labilithrix luteola</name>
    <dbReference type="NCBI Taxonomy" id="1391654"/>
    <lineage>
        <taxon>Bacteria</taxon>
        <taxon>Pseudomonadati</taxon>
        <taxon>Myxococcota</taxon>
        <taxon>Polyangia</taxon>
        <taxon>Polyangiales</taxon>
        <taxon>Labilitrichaceae</taxon>
        <taxon>Labilithrix</taxon>
    </lineage>
</organism>
<evidence type="ECO:0008006" key="10">
    <source>
        <dbReference type="Google" id="ProtNLM"/>
    </source>
</evidence>
<evidence type="ECO:0000256" key="1">
    <source>
        <dbReference type="ARBA" id="ARBA00004651"/>
    </source>
</evidence>
<feature type="transmembrane region" description="Helical" evidence="7">
    <location>
        <begin position="79"/>
        <end position="100"/>
    </location>
</feature>
<dbReference type="EMBL" id="CP012333">
    <property type="protein sequence ID" value="AKV04718.1"/>
    <property type="molecule type" value="Genomic_DNA"/>
</dbReference>
<dbReference type="PANTHER" id="PTHR33452">
    <property type="entry name" value="OXIDOREDUCTASE CATD-RELATED"/>
    <property type="match status" value="1"/>
</dbReference>
<dbReference type="STRING" id="1391654.AKJ09_11381"/>
<evidence type="ECO:0000256" key="5">
    <source>
        <dbReference type="ARBA" id="ARBA00022989"/>
    </source>
</evidence>
<comment type="subcellular location">
    <subcellularLocation>
        <location evidence="1">Cell membrane</location>
        <topology evidence="1">Multi-pass membrane protein</topology>
    </subcellularLocation>
</comment>
<keyword evidence="5 7" id="KW-1133">Transmembrane helix</keyword>
<evidence type="ECO:0000313" key="8">
    <source>
        <dbReference type="EMBL" id="AKV04718.1"/>
    </source>
</evidence>
<dbReference type="InterPro" id="IPR032808">
    <property type="entry name" value="DoxX"/>
</dbReference>
<dbReference type="AlphaFoldDB" id="A0A0K1QG82"/>
<dbReference type="Proteomes" id="UP000064967">
    <property type="component" value="Chromosome"/>
</dbReference>
<keyword evidence="4 7" id="KW-0812">Transmembrane</keyword>
<evidence type="ECO:0000256" key="6">
    <source>
        <dbReference type="ARBA" id="ARBA00023136"/>
    </source>
</evidence>
<evidence type="ECO:0000313" key="9">
    <source>
        <dbReference type="Proteomes" id="UP000064967"/>
    </source>
</evidence>
<evidence type="ECO:0000256" key="2">
    <source>
        <dbReference type="ARBA" id="ARBA00006679"/>
    </source>
</evidence>
<reference evidence="8 9" key="1">
    <citation type="submission" date="2015-08" db="EMBL/GenBank/DDBJ databases">
        <authorList>
            <person name="Babu N.S."/>
            <person name="Beckwith C.J."/>
            <person name="Beseler K.G."/>
            <person name="Brison A."/>
            <person name="Carone J.V."/>
            <person name="Caskin T.P."/>
            <person name="Diamond M."/>
            <person name="Durham M.E."/>
            <person name="Foxe J.M."/>
            <person name="Go M."/>
            <person name="Henderson B.A."/>
            <person name="Jones I.B."/>
            <person name="McGettigan J.A."/>
            <person name="Micheletti S.J."/>
            <person name="Nasrallah M.E."/>
            <person name="Ortiz D."/>
            <person name="Piller C.R."/>
            <person name="Privatt S.R."/>
            <person name="Schneider S.L."/>
            <person name="Sharp S."/>
            <person name="Smith T.C."/>
            <person name="Stanton J.D."/>
            <person name="Ullery H.E."/>
            <person name="Wilson R.J."/>
            <person name="Serrano M.G."/>
            <person name="Buck G."/>
            <person name="Lee V."/>
            <person name="Wang Y."/>
            <person name="Carvalho R."/>
            <person name="Voegtly L."/>
            <person name="Shi R."/>
            <person name="Duckworth R."/>
            <person name="Johnson A."/>
            <person name="Loviza R."/>
            <person name="Walstead R."/>
            <person name="Shah Z."/>
            <person name="Kiflezghi M."/>
            <person name="Wade K."/>
            <person name="Ball S.L."/>
            <person name="Bradley K.W."/>
            <person name="Asai D.J."/>
            <person name="Bowman C.A."/>
            <person name="Russell D.A."/>
            <person name="Pope W.H."/>
            <person name="Jacobs-Sera D."/>
            <person name="Hendrix R.W."/>
            <person name="Hatfull G.F."/>
        </authorList>
    </citation>
    <scope>NUCLEOTIDE SEQUENCE [LARGE SCALE GENOMIC DNA]</scope>
    <source>
        <strain evidence="8 9">DSM 27648</strain>
    </source>
</reference>
<evidence type="ECO:0000256" key="3">
    <source>
        <dbReference type="ARBA" id="ARBA00022475"/>
    </source>
</evidence>
<dbReference type="OrthoDB" id="5398343at2"/>
<proteinExistence type="inferred from homology"/>
<feature type="transmembrane region" description="Helical" evidence="7">
    <location>
        <begin position="141"/>
        <end position="164"/>
    </location>
</feature>
<name>A0A0K1QG82_9BACT</name>
<dbReference type="GO" id="GO:0005886">
    <property type="term" value="C:plasma membrane"/>
    <property type="evidence" value="ECO:0007669"/>
    <property type="project" value="UniProtKB-SubCell"/>
</dbReference>
<keyword evidence="6 7" id="KW-0472">Membrane</keyword>
<keyword evidence="3" id="KW-1003">Cell membrane</keyword>
<comment type="similarity">
    <text evidence="2">Belongs to the DoxX family.</text>
</comment>
<dbReference type="Pfam" id="PF07681">
    <property type="entry name" value="DoxX"/>
    <property type="match status" value="1"/>
</dbReference>
<dbReference type="InterPro" id="IPR051907">
    <property type="entry name" value="DoxX-like_oxidoreductase"/>
</dbReference>
<dbReference type="PANTHER" id="PTHR33452:SF1">
    <property type="entry name" value="INNER MEMBRANE PROTEIN YPHA-RELATED"/>
    <property type="match status" value="1"/>
</dbReference>
<dbReference type="KEGG" id="llu:AKJ09_11381"/>